<dbReference type="Gene3D" id="1.25.10.10">
    <property type="entry name" value="Leucine-rich Repeat Variant"/>
    <property type="match status" value="2"/>
</dbReference>
<dbReference type="InterPro" id="IPR011042">
    <property type="entry name" value="6-blade_b-propeller_TolB-like"/>
</dbReference>
<reference evidence="8 9" key="1">
    <citation type="submission" date="2019-02" db="EMBL/GenBank/DDBJ databases">
        <title>Deep-cultivation of Planctomycetes and their phenomic and genomic characterization uncovers novel biology.</title>
        <authorList>
            <person name="Wiegand S."/>
            <person name="Jogler M."/>
            <person name="Boedeker C."/>
            <person name="Pinto D."/>
            <person name="Vollmers J."/>
            <person name="Rivas-Marin E."/>
            <person name="Kohn T."/>
            <person name="Peeters S.H."/>
            <person name="Heuer A."/>
            <person name="Rast P."/>
            <person name="Oberbeckmann S."/>
            <person name="Bunk B."/>
            <person name="Jeske O."/>
            <person name="Meyerdierks A."/>
            <person name="Storesund J.E."/>
            <person name="Kallscheuer N."/>
            <person name="Luecker S."/>
            <person name="Lage O.M."/>
            <person name="Pohl T."/>
            <person name="Merkel B.J."/>
            <person name="Hornburger P."/>
            <person name="Mueller R.-W."/>
            <person name="Bruemmer F."/>
            <person name="Labrenz M."/>
            <person name="Spormann A.M."/>
            <person name="Op den Camp H."/>
            <person name="Overmann J."/>
            <person name="Amann R."/>
            <person name="Jetten M.S.M."/>
            <person name="Mascher T."/>
            <person name="Medema M.H."/>
            <person name="Devos D.P."/>
            <person name="Kaster A.-K."/>
            <person name="Ovreas L."/>
            <person name="Rohde M."/>
            <person name="Galperin M.Y."/>
            <person name="Jogler C."/>
        </authorList>
    </citation>
    <scope>NUCLEOTIDE SEQUENCE [LARGE SCALE GENOMIC DNA]</scope>
    <source>
        <strain evidence="8 9">SV_7m_r</strain>
    </source>
</reference>
<evidence type="ECO:0000259" key="7">
    <source>
        <dbReference type="PROSITE" id="PS51007"/>
    </source>
</evidence>
<keyword evidence="6" id="KW-0732">Signal</keyword>
<dbReference type="NCBIfam" id="TIGR02603">
    <property type="entry name" value="CxxCH_TIGR02603"/>
    <property type="match status" value="1"/>
</dbReference>
<dbReference type="PANTHER" id="PTHR33546:SF1">
    <property type="entry name" value="LARGE, MULTIFUNCTIONAL SECRETED PROTEIN"/>
    <property type="match status" value="1"/>
</dbReference>
<dbReference type="SUPFAM" id="SSF50952">
    <property type="entry name" value="Soluble quinoprotein glucose dehydrogenase"/>
    <property type="match status" value="1"/>
</dbReference>
<dbReference type="InterPro" id="IPR009056">
    <property type="entry name" value="Cyt_c-like_dom"/>
</dbReference>
<sequence length="1031" mass="114617" precursor="true">MRCPSFVSWLVGLCVFLTPSISRGQTDGLPENAVEPESNAQDESESIAGNEQVADIVRSFAPRGAQKDRSLPTPPDQMVARLKGRPDVTVDLVASEPTIAQPLFLSWDSRGRMWVVQYRQYQYPAGLKVVRFDQYLRAVFDKVPPPPPAGPKGADRITVFEDTDGDGLYDRSKDVLSDLNIASSVQVGPQGIWVLNPPYLLRYPDHDQDDIPDGPPEVHLQGFGLQDTHSVANSLLWGPDGWLYGANGSTTAGTVSSSVTKGVSFEGQCIWRYHPTTRVFEIYAEGGGNTFSLDIDSRGRVFSGTNGGSKRGYHYPQGSYSDKNWGKHGPLTNPYAFGYFTGMPMKGDTRRFAQAFAIYEGGLFGQAMQETIVAPNSLHNLVWNSQRVADGSTYRTQDLGNLIETDDRWFRPVYCGVGPDGAIYMADWYDTRLSHVNPVDDWHKDSGRVYRIRPHSTPAAYTEGDLTKKSSAELIELFDHANKWVRRRAMLVLGWRNDSAVVNDLVQRVNQHDCLESLWALGLMQQLDDQNVTAFLESNDADIRRWTVRLLGDEHRSHPQMIQLALTEKHPQVRVQLAATAKRLPAKPALAIIDALTVVTDQNAVDLADPHFPLMLWWALEAKTPSFAEVEAWLSSAEVWQRPLARQVLLSRLMQRYAAEGGKQNLSHCQRLLELAPQATDRDQLMVGLIAAFTGRSVGQLPDSLQAALREYQKRQGQDGVVIGLRSGDAQAIAQALKWLADRSKPLPLRIEIAQALGQVKADQAKDLLVRIATGRAGAEPALQRTAIQALGAYDDPRIADQLVGAFYGRISDQDDLRATACRTLSSRPVWAARLLQEVNQWRLKPAQVPQDVVQRLRTYETEPLASQVQQAFGKLIPLSTEQQVAQYQRLESIVAVTKADPKQGRKVFQTKCAQCHQLFGDGKQLGPPLDGYERGNLAFWINNLVAPSAEIREGYQTFRALTDDGRVITGTVAQQDPAKVVLRTDQDQLITLPKDQLEQFGPVSISLMPEGLLKDLTDQQIADLMSYLRL</sequence>
<dbReference type="GO" id="GO:0009055">
    <property type="term" value="F:electron transfer activity"/>
    <property type="evidence" value="ECO:0007669"/>
    <property type="project" value="InterPro"/>
</dbReference>
<dbReference type="NCBIfam" id="TIGR02604">
    <property type="entry name" value="Piru_Ver_Nterm"/>
    <property type="match status" value="1"/>
</dbReference>
<dbReference type="InterPro" id="IPR016024">
    <property type="entry name" value="ARM-type_fold"/>
</dbReference>
<evidence type="ECO:0000256" key="1">
    <source>
        <dbReference type="ARBA" id="ARBA00022617"/>
    </source>
</evidence>
<dbReference type="SUPFAM" id="SSF46626">
    <property type="entry name" value="Cytochrome c"/>
    <property type="match status" value="1"/>
</dbReference>
<dbReference type="Gene3D" id="2.120.10.30">
    <property type="entry name" value="TolB, C-terminal domain"/>
    <property type="match status" value="1"/>
</dbReference>
<dbReference type="PANTHER" id="PTHR33546">
    <property type="entry name" value="LARGE, MULTIFUNCTIONAL SECRETED PROTEIN-RELATED"/>
    <property type="match status" value="1"/>
</dbReference>
<dbReference type="Pfam" id="PF00034">
    <property type="entry name" value="Cytochrom_C"/>
    <property type="match status" value="1"/>
</dbReference>
<dbReference type="SUPFAM" id="SSF48371">
    <property type="entry name" value="ARM repeat"/>
    <property type="match status" value="1"/>
</dbReference>
<keyword evidence="3 4" id="KW-0408">Iron</keyword>
<keyword evidence="2 4" id="KW-0479">Metal-binding</keyword>
<dbReference type="Pfam" id="PF23500">
    <property type="entry name" value="DUF7133"/>
    <property type="match status" value="1"/>
</dbReference>
<dbReference type="InterPro" id="IPR013428">
    <property type="entry name" value="Membrane-bound_put_N"/>
</dbReference>
<dbReference type="RefSeq" id="WP_145274972.1">
    <property type="nucleotide sequence ID" value="NZ_CP036272.1"/>
</dbReference>
<keyword evidence="1 4" id="KW-0349">Heme</keyword>
<name>A0A517SYG2_9BACT</name>
<feature type="signal peptide" evidence="6">
    <location>
        <begin position="1"/>
        <end position="24"/>
    </location>
</feature>
<dbReference type="PROSITE" id="PS51007">
    <property type="entry name" value="CYTC"/>
    <property type="match status" value="1"/>
</dbReference>
<dbReference type="AlphaFoldDB" id="A0A517SYG2"/>
<evidence type="ECO:0000256" key="3">
    <source>
        <dbReference type="ARBA" id="ARBA00023004"/>
    </source>
</evidence>
<evidence type="ECO:0000256" key="6">
    <source>
        <dbReference type="SAM" id="SignalP"/>
    </source>
</evidence>
<proteinExistence type="predicted"/>
<accession>A0A517SYG2</accession>
<feature type="region of interest" description="Disordered" evidence="5">
    <location>
        <begin position="25"/>
        <end position="48"/>
    </location>
</feature>
<feature type="domain" description="Cytochrome c" evidence="7">
    <location>
        <begin position="900"/>
        <end position="1031"/>
    </location>
</feature>
<dbReference type="InterPro" id="IPR036909">
    <property type="entry name" value="Cyt_c-like_dom_sf"/>
</dbReference>
<dbReference type="GO" id="GO:0020037">
    <property type="term" value="F:heme binding"/>
    <property type="evidence" value="ECO:0007669"/>
    <property type="project" value="InterPro"/>
</dbReference>
<dbReference type="InterPro" id="IPR004155">
    <property type="entry name" value="PBS_lyase_HEAT"/>
</dbReference>
<organism evidence="8 9">
    <name type="scientific">Stieleria bergensis</name>
    <dbReference type="NCBI Taxonomy" id="2528025"/>
    <lineage>
        <taxon>Bacteria</taxon>
        <taxon>Pseudomonadati</taxon>
        <taxon>Planctomycetota</taxon>
        <taxon>Planctomycetia</taxon>
        <taxon>Pirellulales</taxon>
        <taxon>Pirellulaceae</taxon>
        <taxon>Stieleria</taxon>
    </lineage>
</organism>
<keyword evidence="9" id="KW-1185">Reference proteome</keyword>
<dbReference type="GO" id="GO:0046872">
    <property type="term" value="F:metal ion binding"/>
    <property type="evidence" value="ECO:0007669"/>
    <property type="project" value="UniProtKB-KW"/>
</dbReference>
<gene>
    <name evidence="8" type="ORF">SV7mr_37110</name>
</gene>
<dbReference type="Proteomes" id="UP000315003">
    <property type="component" value="Chromosome"/>
</dbReference>
<dbReference type="InterPro" id="IPR013427">
    <property type="entry name" value="Haem-bd_dom_put"/>
</dbReference>
<dbReference type="EMBL" id="CP036272">
    <property type="protein sequence ID" value="QDT61179.1"/>
    <property type="molecule type" value="Genomic_DNA"/>
</dbReference>
<evidence type="ECO:0000313" key="8">
    <source>
        <dbReference type="EMBL" id="QDT61179.1"/>
    </source>
</evidence>
<evidence type="ECO:0000313" key="9">
    <source>
        <dbReference type="Proteomes" id="UP000315003"/>
    </source>
</evidence>
<evidence type="ECO:0000256" key="4">
    <source>
        <dbReference type="PROSITE-ProRule" id="PRU00433"/>
    </source>
</evidence>
<protein>
    <submittedName>
        <fullName evidence="8">Cytochrome c</fullName>
    </submittedName>
</protein>
<dbReference type="InterPro" id="IPR055557">
    <property type="entry name" value="DUF7133"/>
</dbReference>
<dbReference type="SMART" id="SM00567">
    <property type="entry name" value="EZ_HEAT"/>
    <property type="match status" value="3"/>
</dbReference>
<dbReference type="InterPro" id="IPR011989">
    <property type="entry name" value="ARM-like"/>
</dbReference>
<evidence type="ECO:0000256" key="2">
    <source>
        <dbReference type="ARBA" id="ARBA00022723"/>
    </source>
</evidence>
<dbReference type="InterPro" id="IPR011041">
    <property type="entry name" value="Quinoprot_gluc/sorb_DH_b-prop"/>
</dbReference>
<dbReference type="OrthoDB" id="225269at2"/>
<feature type="chain" id="PRO_5022037788" evidence="6">
    <location>
        <begin position="25"/>
        <end position="1031"/>
    </location>
</feature>
<dbReference type="Gene3D" id="1.10.760.10">
    <property type="entry name" value="Cytochrome c-like domain"/>
    <property type="match status" value="1"/>
</dbReference>
<evidence type="ECO:0000256" key="5">
    <source>
        <dbReference type="SAM" id="MobiDB-lite"/>
    </source>
</evidence>